<name>A0A8S1E370_9INSE</name>
<feature type="region of interest" description="Disordered" evidence="1">
    <location>
        <begin position="1"/>
        <end position="82"/>
    </location>
</feature>
<reference evidence="2 3" key="1">
    <citation type="submission" date="2020-04" db="EMBL/GenBank/DDBJ databases">
        <authorList>
            <person name="Alioto T."/>
            <person name="Alioto T."/>
            <person name="Gomez Garrido J."/>
        </authorList>
    </citation>
    <scope>NUCLEOTIDE SEQUENCE [LARGE SCALE GENOMIC DNA]</scope>
</reference>
<keyword evidence="3" id="KW-1185">Reference proteome</keyword>
<gene>
    <name evidence="2" type="ORF">CLODIP_2_CD09011</name>
</gene>
<feature type="compositionally biased region" description="Polar residues" evidence="1">
    <location>
        <begin position="29"/>
        <end position="45"/>
    </location>
</feature>
<evidence type="ECO:0000313" key="3">
    <source>
        <dbReference type="Proteomes" id="UP000494165"/>
    </source>
</evidence>
<sequence>MGPGDQITTPCPTPTPQKTMPKVEFVGGSSDNDVTIPYPTTTRAPTSKAKISSRADSQVNPPPLGPVDSVSPHPTLPPKALP</sequence>
<accession>A0A8S1E370</accession>
<dbReference type="Proteomes" id="UP000494165">
    <property type="component" value="Unassembled WGS sequence"/>
</dbReference>
<organism evidence="2 3">
    <name type="scientific">Cloeon dipterum</name>
    <dbReference type="NCBI Taxonomy" id="197152"/>
    <lineage>
        <taxon>Eukaryota</taxon>
        <taxon>Metazoa</taxon>
        <taxon>Ecdysozoa</taxon>
        <taxon>Arthropoda</taxon>
        <taxon>Hexapoda</taxon>
        <taxon>Insecta</taxon>
        <taxon>Pterygota</taxon>
        <taxon>Palaeoptera</taxon>
        <taxon>Ephemeroptera</taxon>
        <taxon>Pisciforma</taxon>
        <taxon>Baetidae</taxon>
        <taxon>Cloeon</taxon>
    </lineage>
</organism>
<dbReference type="AlphaFoldDB" id="A0A8S1E370"/>
<protein>
    <submittedName>
        <fullName evidence="2">Uncharacterized protein</fullName>
    </submittedName>
</protein>
<evidence type="ECO:0000313" key="2">
    <source>
        <dbReference type="EMBL" id="CAB3388521.1"/>
    </source>
</evidence>
<evidence type="ECO:0000256" key="1">
    <source>
        <dbReference type="SAM" id="MobiDB-lite"/>
    </source>
</evidence>
<dbReference type="EMBL" id="CADEPI010000805">
    <property type="protein sequence ID" value="CAB3388521.1"/>
    <property type="molecule type" value="Genomic_DNA"/>
</dbReference>
<comment type="caution">
    <text evidence="2">The sequence shown here is derived from an EMBL/GenBank/DDBJ whole genome shotgun (WGS) entry which is preliminary data.</text>
</comment>
<proteinExistence type="predicted"/>